<dbReference type="InterPro" id="IPR009057">
    <property type="entry name" value="Homeodomain-like_sf"/>
</dbReference>
<reference evidence="4 5" key="1">
    <citation type="journal article" date="2021" name="Int. J. Syst. Evol. Microbiol.">
        <title>Clostridium zeae sp. nov., isolated from corn silage.</title>
        <authorList>
            <person name="Kobayashi H."/>
            <person name="Tanizawa Y."/>
            <person name="Yagura M."/>
            <person name="Sakamoto M."/>
            <person name="Ohkuma M."/>
            <person name="Tohno M."/>
        </authorList>
    </citation>
    <scope>NUCLEOTIDE SEQUENCE [LARGE SCALE GENOMIC DNA]</scope>
    <source>
        <strain evidence="4 5">CSC2</strain>
    </source>
</reference>
<dbReference type="EMBL" id="BMBA01000004">
    <property type="protein sequence ID" value="GFZ32986.1"/>
    <property type="molecule type" value="Genomic_DNA"/>
</dbReference>
<organism evidence="4 5">
    <name type="scientific">Clostridium zeae</name>
    <dbReference type="NCBI Taxonomy" id="2759022"/>
    <lineage>
        <taxon>Bacteria</taxon>
        <taxon>Bacillati</taxon>
        <taxon>Bacillota</taxon>
        <taxon>Clostridia</taxon>
        <taxon>Eubacteriales</taxon>
        <taxon>Clostridiaceae</taxon>
        <taxon>Clostridium</taxon>
    </lineage>
</organism>
<dbReference type="PANTHER" id="PTHR43479:SF11">
    <property type="entry name" value="ACREF_ENVCD OPERON REPRESSOR-RELATED"/>
    <property type="match status" value="1"/>
</dbReference>
<evidence type="ECO:0000256" key="2">
    <source>
        <dbReference type="PROSITE-ProRule" id="PRU00335"/>
    </source>
</evidence>
<keyword evidence="1 2" id="KW-0238">DNA-binding</keyword>
<dbReference type="PANTHER" id="PTHR43479">
    <property type="entry name" value="ACREF/ENVCD OPERON REPRESSOR-RELATED"/>
    <property type="match status" value="1"/>
</dbReference>
<dbReference type="Proteomes" id="UP000663802">
    <property type="component" value="Unassembled WGS sequence"/>
</dbReference>
<keyword evidence="5" id="KW-1185">Reference proteome</keyword>
<comment type="caution">
    <text evidence="4">The sequence shown here is derived from an EMBL/GenBank/DDBJ whole genome shotgun (WGS) entry which is preliminary data.</text>
</comment>
<dbReference type="InterPro" id="IPR039532">
    <property type="entry name" value="TetR_C_Firmicutes"/>
</dbReference>
<dbReference type="PROSITE" id="PS50977">
    <property type="entry name" value="HTH_TETR_2"/>
    <property type="match status" value="1"/>
</dbReference>
<feature type="DNA-binding region" description="H-T-H motif" evidence="2">
    <location>
        <begin position="36"/>
        <end position="55"/>
    </location>
</feature>
<dbReference type="SUPFAM" id="SSF46689">
    <property type="entry name" value="Homeodomain-like"/>
    <property type="match status" value="1"/>
</dbReference>
<evidence type="ECO:0000313" key="4">
    <source>
        <dbReference type="EMBL" id="GFZ32986.1"/>
    </source>
</evidence>
<dbReference type="InterPro" id="IPR001647">
    <property type="entry name" value="HTH_TetR"/>
</dbReference>
<dbReference type="InterPro" id="IPR050624">
    <property type="entry name" value="HTH-type_Tx_Regulator"/>
</dbReference>
<evidence type="ECO:0000256" key="1">
    <source>
        <dbReference type="ARBA" id="ARBA00023125"/>
    </source>
</evidence>
<gene>
    <name evidence="4" type="ORF">CSC2_35120</name>
</gene>
<evidence type="ECO:0000259" key="3">
    <source>
        <dbReference type="PROSITE" id="PS50977"/>
    </source>
</evidence>
<evidence type="ECO:0000313" key="5">
    <source>
        <dbReference type="Proteomes" id="UP000663802"/>
    </source>
</evidence>
<sequence>MFMANKYNDAQNQLTKESIFTALMVLMEQKEFKDISITEITTKAGVSRMAFYRNYNFKEDIITTYIDELLMNYSNEILNRGKEDLYENMRLYFSYFREHEKLISNLIRSDLINMLLEKCIEFLHALSKSVDCNKEYSEEKQRFWIEYMAGGLFNVLIAWTKEGMKQSDEDMAKIVSEFIND</sequence>
<dbReference type="Pfam" id="PF14278">
    <property type="entry name" value="TetR_C_8"/>
    <property type="match status" value="1"/>
</dbReference>
<protein>
    <submittedName>
        <fullName evidence="4">TetR family transcriptional regulator</fullName>
    </submittedName>
</protein>
<name>A0ABQ1EDU3_9CLOT</name>
<dbReference type="Gene3D" id="1.10.357.10">
    <property type="entry name" value="Tetracycline Repressor, domain 2"/>
    <property type="match status" value="1"/>
</dbReference>
<feature type="domain" description="HTH tetR-type" evidence="3">
    <location>
        <begin position="13"/>
        <end position="73"/>
    </location>
</feature>
<proteinExistence type="predicted"/>
<accession>A0ABQ1EDU3</accession>